<dbReference type="PATRIC" id="fig|1267766.3.peg.3173"/>
<reference evidence="1" key="1">
    <citation type="submission" date="2015-05" db="EMBL/GenBank/DDBJ databases">
        <title>The complete genome of Altererythrobacter atlanticus strain 26DY36.</title>
        <authorList>
            <person name="Wu Y.-H."/>
            <person name="Cheng H."/>
            <person name="Wu X.-W."/>
        </authorList>
    </citation>
    <scope>NUCLEOTIDE SEQUENCE [LARGE SCALE GENOMIC DNA]</scope>
    <source>
        <strain evidence="1">26DY36</strain>
    </source>
</reference>
<keyword evidence="2" id="KW-1185">Reference proteome</keyword>
<dbReference type="KEGG" id="aay:WYH_03127"/>
<dbReference type="AlphaFoldDB" id="A0A0F7KY26"/>
<dbReference type="STRING" id="1267766.WYH_03127"/>
<name>A0A0F7KY26_9SPHN</name>
<sequence length="31" mass="3662">MSNRKTMQAPKARTAQSARGFWEWLLGGYYR</sequence>
<protein>
    <submittedName>
        <fullName evidence="1">Uncharacterized protein</fullName>
    </submittedName>
</protein>
<proteinExistence type="predicted"/>
<evidence type="ECO:0000313" key="1">
    <source>
        <dbReference type="EMBL" id="AKH44146.1"/>
    </source>
</evidence>
<dbReference type="EMBL" id="CP011452">
    <property type="protein sequence ID" value="AKH44146.1"/>
    <property type="molecule type" value="Genomic_DNA"/>
</dbReference>
<gene>
    <name evidence="1" type="ORF">WYH_03127</name>
</gene>
<accession>A0A0F7KY26</accession>
<organism evidence="1 2">
    <name type="scientific">Croceibacterium atlanticum</name>
    <dbReference type="NCBI Taxonomy" id="1267766"/>
    <lineage>
        <taxon>Bacteria</taxon>
        <taxon>Pseudomonadati</taxon>
        <taxon>Pseudomonadota</taxon>
        <taxon>Alphaproteobacteria</taxon>
        <taxon>Sphingomonadales</taxon>
        <taxon>Erythrobacteraceae</taxon>
        <taxon>Croceibacterium</taxon>
    </lineage>
</organism>
<evidence type="ECO:0000313" key="2">
    <source>
        <dbReference type="Proteomes" id="UP000034392"/>
    </source>
</evidence>
<dbReference type="Proteomes" id="UP000034392">
    <property type="component" value="Chromosome"/>
</dbReference>